<organism evidence="1 2">
    <name type="scientific">Microvirga vignae</name>
    <dbReference type="NCBI Taxonomy" id="1225564"/>
    <lineage>
        <taxon>Bacteria</taxon>
        <taxon>Pseudomonadati</taxon>
        <taxon>Pseudomonadota</taxon>
        <taxon>Alphaproteobacteria</taxon>
        <taxon>Hyphomicrobiales</taxon>
        <taxon>Methylobacteriaceae</taxon>
        <taxon>Microvirga</taxon>
    </lineage>
</organism>
<dbReference type="AlphaFoldDB" id="A0A0H1RCE0"/>
<keyword evidence="2" id="KW-1185">Reference proteome</keyword>
<proteinExistence type="predicted"/>
<gene>
    <name evidence="1" type="ORF">AA309_12005</name>
</gene>
<dbReference type="OrthoDB" id="8456995at2"/>
<protein>
    <submittedName>
        <fullName evidence="1">Uncharacterized protein</fullName>
    </submittedName>
</protein>
<evidence type="ECO:0000313" key="2">
    <source>
        <dbReference type="Proteomes" id="UP000035489"/>
    </source>
</evidence>
<evidence type="ECO:0000313" key="1">
    <source>
        <dbReference type="EMBL" id="KLK92843.1"/>
    </source>
</evidence>
<dbReference type="PATRIC" id="fig|1225564.3.peg.3103"/>
<sequence>MKPLDPAGQAVAPKPYHPPLLIGGSLITFQHLEPTYLNCFIKNLERTLKIAVKFSNHCFTDHFKTGVHEPSWKVMDGIKERVFCHTRYGLSERLPGMIGALPEAAVWQTTWERNYVYFITLDDGSGHNYPMFFRLKKDKGNGCHLELFVESAYPFAAEETKALIASSSKVKFAILCANVFMGKSVTFKVKR</sequence>
<comment type="caution">
    <text evidence="1">The sequence shown here is derived from an EMBL/GenBank/DDBJ whole genome shotgun (WGS) entry which is preliminary data.</text>
</comment>
<name>A0A0H1RCE0_9HYPH</name>
<dbReference type="RefSeq" id="WP_047189267.1">
    <property type="nucleotide sequence ID" value="NZ_LCYG01000029.1"/>
</dbReference>
<dbReference type="EMBL" id="LCYG01000029">
    <property type="protein sequence ID" value="KLK92843.1"/>
    <property type="molecule type" value="Genomic_DNA"/>
</dbReference>
<dbReference type="Proteomes" id="UP000035489">
    <property type="component" value="Unassembled WGS sequence"/>
</dbReference>
<accession>A0A0H1RCE0</accession>
<reference evidence="1 2" key="1">
    <citation type="submission" date="2015-05" db="EMBL/GenBank/DDBJ databases">
        <title>Draft genome sequence of Microvirga vignae strain BR3299, a novel nitrogen fixing bacteria isolated from Brazil semi-aired region.</title>
        <authorList>
            <person name="Zilli J.E."/>
            <person name="Passos S.R."/>
            <person name="Leite J."/>
            <person name="Baldani J.I."/>
            <person name="Xavier G.R."/>
            <person name="Rumjaneck N.G."/>
            <person name="Simoes-Araujo J.L."/>
        </authorList>
    </citation>
    <scope>NUCLEOTIDE SEQUENCE [LARGE SCALE GENOMIC DNA]</scope>
    <source>
        <strain evidence="1 2">BR3299</strain>
    </source>
</reference>